<protein>
    <submittedName>
        <fullName evidence="3">Beta-propeller fold lactonase family protein</fullName>
    </submittedName>
</protein>
<dbReference type="InterPro" id="IPR017850">
    <property type="entry name" value="Alkaline_phosphatase_core_sf"/>
</dbReference>
<reference evidence="3" key="1">
    <citation type="submission" date="2021-11" db="EMBL/GenBank/DDBJ databases">
        <title>Genome sequence.</title>
        <authorList>
            <person name="Sun Q."/>
        </authorList>
    </citation>
    <scope>NUCLEOTIDE SEQUENCE</scope>
    <source>
        <strain evidence="3">JC732</strain>
    </source>
</reference>
<keyword evidence="4" id="KW-1185">Reference proteome</keyword>
<name>A0A9X1SFK5_9BACT</name>
<dbReference type="InterPro" id="IPR011044">
    <property type="entry name" value="Quino_amine_DH_bsu"/>
</dbReference>
<evidence type="ECO:0000256" key="1">
    <source>
        <dbReference type="ARBA" id="ARBA00022801"/>
    </source>
</evidence>
<dbReference type="Gene3D" id="3.40.720.10">
    <property type="entry name" value="Alkaline Phosphatase, subunit A"/>
    <property type="match status" value="1"/>
</dbReference>
<dbReference type="SUPFAM" id="SSF53649">
    <property type="entry name" value="Alkaline phosphatase-like"/>
    <property type="match status" value="1"/>
</dbReference>
<proteinExistence type="predicted"/>
<dbReference type="InterPro" id="IPR051200">
    <property type="entry name" value="Host-pathogen_enzymatic-act"/>
</dbReference>
<feature type="chain" id="PRO_5040790105" evidence="2">
    <location>
        <begin position="23"/>
        <end position="831"/>
    </location>
</feature>
<dbReference type="Pfam" id="PF10282">
    <property type="entry name" value="Lactonase"/>
    <property type="match status" value="1"/>
</dbReference>
<dbReference type="RefSeq" id="WP_230216563.1">
    <property type="nucleotide sequence ID" value="NZ_JAJKFT010000004.1"/>
</dbReference>
<dbReference type="InterPro" id="IPR007312">
    <property type="entry name" value="Phosphoesterase"/>
</dbReference>
<accession>A0A9X1SFK5</accession>
<evidence type="ECO:0000313" key="3">
    <source>
        <dbReference type="EMBL" id="MCC9627837.1"/>
    </source>
</evidence>
<dbReference type="PANTHER" id="PTHR47197:SF3">
    <property type="entry name" value="DIHYDRO-HEME D1 DEHYDROGENASE"/>
    <property type="match status" value="1"/>
</dbReference>
<dbReference type="AlphaFoldDB" id="A0A9X1SFK5"/>
<dbReference type="InterPro" id="IPR015943">
    <property type="entry name" value="WD40/YVTN_repeat-like_dom_sf"/>
</dbReference>
<evidence type="ECO:0000313" key="4">
    <source>
        <dbReference type="Proteomes" id="UP001139103"/>
    </source>
</evidence>
<evidence type="ECO:0000256" key="2">
    <source>
        <dbReference type="SAM" id="SignalP"/>
    </source>
</evidence>
<dbReference type="InterPro" id="IPR019405">
    <property type="entry name" value="Lactonase_7-beta_prop"/>
</dbReference>
<keyword evidence="2" id="KW-0732">Signal</keyword>
<dbReference type="Pfam" id="PF04185">
    <property type="entry name" value="Phosphoesterase"/>
    <property type="match status" value="1"/>
</dbReference>
<feature type="signal peptide" evidence="2">
    <location>
        <begin position="1"/>
        <end position="22"/>
    </location>
</feature>
<dbReference type="Proteomes" id="UP001139103">
    <property type="component" value="Unassembled WGS sequence"/>
</dbReference>
<sequence>MKSLLALLLFVGLLVGPAVLFAQPADAPATRNGDAPRFPGQKSDKEVLLPNGWSLSPAGKQVAMGDFPVRVELSPDGKYAAVLHNGYGEHEVRIVSLADGKIVTTASVRQSFYGLAFSADGKQVYVSGGEDECIYAFPFDQGTLGPVKKIQVADPKDVFVVSGITLHNQHIYACGLLGDKLRKLDVNSGEQVGEVTFDDDSFPYGICLDSPREIAYVSLWGKSKVAVIDLKSMTKTAEIEVLSHPTEMELLRGGKWLFASCSNDNSVVLVDTETRGQKEIIRTSLFPQAANGSTPASICVSPDEGVLLAANADNNNIAVFDIKKPGQTKSLGFIPVGWYPTCVRFDAQGEKILVTNGKGLTSRANRNGPNPNLNADATVREYIAGLFKGTLSLIASPSPAEMSQMTKTAFRCSPLKADQSPNIAAVDERNPVPREVGQPSPIKHCVYIIKENRTYDQLFGDIQLGNGDPTLCIFPEQVTPNHHALAKQFVLLDNFYVESEVSADGHEWSMAAYATDFVEKTWPLSYRGGRGKLTYPSEGKLKISEPSSGYIWDQCKEAGVSYFSFGEFVDNGKTPNAPATTKIAALQGHFDPQFRSYDLDYPDAKRADQFIRRWNQFIEEDNLPSFIILRLPNDHTYGTRIGKPTPTAMVADNDAALGRVVDAISHSKAWPQTAIFVVQDDAQNGSDHVDAHRTVALAISPYTQKRGLDSTLYSTSSMLRTMELILGMPPMTQFDAAATPMHASFLADPDLTPYAAIPAQVDVNAKNDKYAWGAKLSEQLDLSSEDAADDLLFGEIVWRSVRGANSPMPAPVRSAFVFAEVEDDDDDDDDD</sequence>
<organism evidence="3 4">
    <name type="scientific">Blastopirellula sediminis</name>
    <dbReference type="NCBI Taxonomy" id="2894196"/>
    <lineage>
        <taxon>Bacteria</taxon>
        <taxon>Pseudomonadati</taxon>
        <taxon>Planctomycetota</taxon>
        <taxon>Planctomycetia</taxon>
        <taxon>Pirellulales</taxon>
        <taxon>Pirellulaceae</taxon>
        <taxon>Blastopirellula</taxon>
    </lineage>
</organism>
<dbReference type="Gene3D" id="2.130.10.10">
    <property type="entry name" value="YVTN repeat-like/Quinoprotein amine dehydrogenase"/>
    <property type="match status" value="2"/>
</dbReference>
<dbReference type="EMBL" id="JAJKFT010000004">
    <property type="protein sequence ID" value="MCC9627837.1"/>
    <property type="molecule type" value="Genomic_DNA"/>
</dbReference>
<dbReference type="GO" id="GO:0016788">
    <property type="term" value="F:hydrolase activity, acting on ester bonds"/>
    <property type="evidence" value="ECO:0007669"/>
    <property type="project" value="InterPro"/>
</dbReference>
<gene>
    <name evidence="3" type="ORF">LOC68_05470</name>
</gene>
<keyword evidence="1" id="KW-0378">Hydrolase</keyword>
<comment type="caution">
    <text evidence="3">The sequence shown here is derived from an EMBL/GenBank/DDBJ whole genome shotgun (WGS) entry which is preliminary data.</text>
</comment>
<dbReference type="SUPFAM" id="SSF50969">
    <property type="entry name" value="YVTN repeat-like/Quinoprotein amine dehydrogenase"/>
    <property type="match status" value="1"/>
</dbReference>
<dbReference type="PANTHER" id="PTHR47197">
    <property type="entry name" value="PROTEIN NIRF"/>
    <property type="match status" value="1"/>
</dbReference>